<dbReference type="EMBL" id="QSAQ01000029">
    <property type="protein sequence ID" value="RGW66746.1"/>
    <property type="molecule type" value="Genomic_DNA"/>
</dbReference>
<evidence type="ECO:0000313" key="5">
    <source>
        <dbReference type="Proteomes" id="UP000286077"/>
    </source>
</evidence>
<evidence type="ECO:0000259" key="3">
    <source>
        <dbReference type="Pfam" id="PF00535"/>
    </source>
</evidence>
<organism evidence="4 5">
    <name type="scientific">Segatella copri</name>
    <dbReference type="NCBI Taxonomy" id="165179"/>
    <lineage>
        <taxon>Bacteria</taxon>
        <taxon>Pseudomonadati</taxon>
        <taxon>Bacteroidota</taxon>
        <taxon>Bacteroidia</taxon>
        <taxon>Bacteroidales</taxon>
        <taxon>Prevotellaceae</taxon>
        <taxon>Segatella</taxon>
    </lineage>
</organism>
<protein>
    <submittedName>
        <fullName evidence="4">Glycosyltransferase family 2 protein</fullName>
    </submittedName>
</protein>
<accession>A0AA92U497</accession>
<reference evidence="4 5" key="1">
    <citation type="submission" date="2018-08" db="EMBL/GenBank/DDBJ databases">
        <title>A genome reference for cultivated species of the human gut microbiota.</title>
        <authorList>
            <person name="Zou Y."/>
            <person name="Xue W."/>
            <person name="Luo G."/>
        </authorList>
    </citation>
    <scope>NUCLEOTIDE SEQUENCE [LARGE SCALE GENOMIC DNA]</scope>
    <source>
        <strain evidence="4 5">AF11-14</strain>
    </source>
</reference>
<dbReference type="CDD" id="cd00761">
    <property type="entry name" value="Glyco_tranf_GTA_type"/>
    <property type="match status" value="1"/>
</dbReference>
<keyword evidence="1" id="KW-0328">Glycosyltransferase</keyword>
<dbReference type="RefSeq" id="WP_118140613.1">
    <property type="nucleotide sequence ID" value="NZ_QSAQ01000029.1"/>
</dbReference>
<keyword evidence="2" id="KW-0808">Transferase</keyword>
<sequence length="330" mass="38405">MMKKVSIIVPVYKSEKYLHKLVDSVLNQTYKNIELILVDDESPDNSGRICDDYARIDKRVTVIHKKNGGCCDARNKGLEIATGEYLMLADGDDWMELDCVEYLVSLMEKNNCEMATTDSIFTTRDRVQNEVDNIRVWSKEKAVCGMLYTDIPIGPWNKIYTTKVIRNHHIDFSVPWFGEGLYFSTMAAQYSNQLAIGHRRVYNYRLNNPNSGTTVRQVQHGINALYNVRNIKEKLELRTKATLMAADWHICFNCYYLMCYILWANSYDEYKEQYEDAYKDLVKLTPKIVLHAKIKLWKKLYLAVACIAPKTLASIVLKRKIRRFKADNME</sequence>
<name>A0AA92U497_9BACT</name>
<dbReference type="AlphaFoldDB" id="A0AA92U497"/>
<evidence type="ECO:0000313" key="4">
    <source>
        <dbReference type="EMBL" id="RGW66746.1"/>
    </source>
</evidence>
<dbReference type="Proteomes" id="UP000286077">
    <property type="component" value="Unassembled WGS sequence"/>
</dbReference>
<dbReference type="InterPro" id="IPR001173">
    <property type="entry name" value="Glyco_trans_2-like"/>
</dbReference>
<feature type="domain" description="Glycosyltransferase 2-like" evidence="3">
    <location>
        <begin position="6"/>
        <end position="127"/>
    </location>
</feature>
<evidence type="ECO:0000256" key="1">
    <source>
        <dbReference type="ARBA" id="ARBA00022676"/>
    </source>
</evidence>
<evidence type="ECO:0000256" key="2">
    <source>
        <dbReference type="ARBA" id="ARBA00022679"/>
    </source>
</evidence>
<proteinExistence type="predicted"/>
<dbReference type="SUPFAM" id="SSF53448">
    <property type="entry name" value="Nucleotide-diphospho-sugar transferases"/>
    <property type="match status" value="1"/>
</dbReference>
<dbReference type="Gene3D" id="3.90.550.10">
    <property type="entry name" value="Spore Coat Polysaccharide Biosynthesis Protein SpsA, Chain A"/>
    <property type="match status" value="1"/>
</dbReference>
<comment type="caution">
    <text evidence="4">The sequence shown here is derived from an EMBL/GenBank/DDBJ whole genome shotgun (WGS) entry which is preliminary data.</text>
</comment>
<dbReference type="PANTHER" id="PTHR22916:SF51">
    <property type="entry name" value="GLYCOSYLTRANSFERASE EPSH-RELATED"/>
    <property type="match status" value="1"/>
</dbReference>
<dbReference type="PANTHER" id="PTHR22916">
    <property type="entry name" value="GLYCOSYLTRANSFERASE"/>
    <property type="match status" value="1"/>
</dbReference>
<dbReference type="GO" id="GO:0016758">
    <property type="term" value="F:hexosyltransferase activity"/>
    <property type="evidence" value="ECO:0007669"/>
    <property type="project" value="UniProtKB-ARBA"/>
</dbReference>
<gene>
    <name evidence="4" type="ORF">DWV60_10950</name>
</gene>
<dbReference type="InterPro" id="IPR029044">
    <property type="entry name" value="Nucleotide-diphossugar_trans"/>
</dbReference>
<dbReference type="Pfam" id="PF00535">
    <property type="entry name" value="Glycos_transf_2"/>
    <property type="match status" value="1"/>
</dbReference>